<proteinExistence type="predicted"/>
<feature type="compositionally biased region" description="Basic and acidic residues" evidence="1">
    <location>
        <begin position="549"/>
        <end position="561"/>
    </location>
</feature>
<dbReference type="Pfam" id="PF00004">
    <property type="entry name" value="AAA"/>
    <property type="match status" value="1"/>
</dbReference>
<reference evidence="3 4" key="1">
    <citation type="submission" date="2024-05" db="EMBL/GenBank/DDBJ databases">
        <authorList>
            <person name="Wallberg A."/>
        </authorList>
    </citation>
    <scope>NUCLEOTIDE SEQUENCE [LARGE SCALE GENOMIC DNA]</scope>
</reference>
<dbReference type="GO" id="GO:0016197">
    <property type="term" value="P:endosomal transport"/>
    <property type="evidence" value="ECO:0007669"/>
    <property type="project" value="TreeGrafter"/>
</dbReference>
<dbReference type="InterPro" id="IPR050304">
    <property type="entry name" value="MT-severing_AAA_ATPase"/>
</dbReference>
<feature type="region of interest" description="Disordered" evidence="1">
    <location>
        <begin position="386"/>
        <end position="533"/>
    </location>
</feature>
<dbReference type="GO" id="GO:0007033">
    <property type="term" value="P:vacuole organization"/>
    <property type="evidence" value="ECO:0007669"/>
    <property type="project" value="TreeGrafter"/>
</dbReference>
<feature type="compositionally biased region" description="Polar residues" evidence="1">
    <location>
        <begin position="523"/>
        <end position="533"/>
    </location>
</feature>
<comment type="caution">
    <text evidence="3">The sequence shown here is derived from an EMBL/GenBank/DDBJ whole genome shotgun (WGS) entry which is preliminary data.</text>
</comment>
<feature type="compositionally biased region" description="Gly residues" evidence="1">
    <location>
        <begin position="176"/>
        <end position="188"/>
    </location>
</feature>
<feature type="compositionally biased region" description="Acidic residues" evidence="1">
    <location>
        <begin position="452"/>
        <end position="462"/>
    </location>
</feature>
<accession>A0AAV2Q397</accession>
<name>A0AAV2Q397_MEGNR</name>
<feature type="compositionally biased region" description="Polar residues" evidence="1">
    <location>
        <begin position="393"/>
        <end position="421"/>
    </location>
</feature>
<feature type="compositionally biased region" description="Basic and acidic residues" evidence="1">
    <location>
        <begin position="494"/>
        <end position="506"/>
    </location>
</feature>
<dbReference type="EMBL" id="CAXKWB010003397">
    <property type="protein sequence ID" value="CAL4069094.1"/>
    <property type="molecule type" value="Genomic_DNA"/>
</dbReference>
<dbReference type="AlphaFoldDB" id="A0AAV2Q397"/>
<sequence>MDPSHMDLEIFEALLANMQHTLQPGVYDDVDDDDDEDDYDDEDDDEDDDEYEYGGGGGHEHSIHTMANPFGGGGDGGMGGGEVGAGMDGVSLPTMQTMSILQGLLNMNPQQMPGGGDMSAAMGSLMNAGMGNPMDGGGAGDFMAQMPAFMQGQGGAAGAALASAFGAGMGGLMDGMSGGQGHPGGGMPMGATLQDYDEDDVPSDEEDTEEEDEEDDEDEEESDDDEHPGGMSNAAIAAMGAAGGMMAAGLMGAAGHAGAHPGLTGHPGLNHPGIGLAHPGLTAHAVLPGHPGHPAQRAPPAAMVGGPMINDRLSPPVAITSTAMSSASPLPAIMSPPTMTSGMSGGTMRTANPLAGLTMGTAAGVVAGAGILAPVVNSLLANAAKPGDKLDTSDNSNVTITNDSLNSSDKTITSPDTNKSSPVEFITRNLQMTHLGQPENKEPSSTGKKADDEDSHSDDDHDDPSTVIGLPKSSRVSTPHNIEDDKSSVGSSHHGSEERSDTESVRKKTPSPVLLGKMGRMSPTGSDSSPVLESASCASITDLASATESMRDSDTDNHSDAHNVTANLSDVDSDLHEAQPKQYPAQQFSSPTPIVIEKPTFGWNTMVGLDTAKEALKTLFIGSAFPEVYEGVTASCKGVLLFGPEASGKTCLARALAKEVNEAILIGISTGYLLSQSPLEAIKIVRYLFDHARMHRPAVILFDEIDALCYDRASESALRAKAELLAQVRGLTTISPAYPARCDPHSFNDGIMLLGTTKSPWLLDDDTRRIFTYNIHVKLPNEQAREQLFRMFLHNLPHNMVDDQFQCLVSKSEGYSAADVNTVIRQVVNLPPSEQSQYIQNRHRVITFDDLATVMTDYRCRFTPETAVKYQAYIKAATHRSEEHREDSPSKDGRKPKGVKKFGQRIAKSLAAALIAVID</sequence>
<dbReference type="InterPro" id="IPR027417">
    <property type="entry name" value="P-loop_NTPase"/>
</dbReference>
<organism evidence="3 4">
    <name type="scientific">Meganyctiphanes norvegica</name>
    <name type="common">Northern krill</name>
    <name type="synonym">Thysanopoda norvegica</name>
    <dbReference type="NCBI Taxonomy" id="48144"/>
    <lineage>
        <taxon>Eukaryota</taxon>
        <taxon>Metazoa</taxon>
        <taxon>Ecdysozoa</taxon>
        <taxon>Arthropoda</taxon>
        <taxon>Crustacea</taxon>
        <taxon>Multicrustacea</taxon>
        <taxon>Malacostraca</taxon>
        <taxon>Eumalacostraca</taxon>
        <taxon>Eucarida</taxon>
        <taxon>Euphausiacea</taxon>
        <taxon>Euphausiidae</taxon>
        <taxon>Meganyctiphanes</taxon>
    </lineage>
</organism>
<feature type="non-terminal residue" evidence="3">
    <location>
        <position position="919"/>
    </location>
</feature>
<dbReference type="PANTHER" id="PTHR23074:SF83">
    <property type="entry name" value="VACUOLAR PROTEIN SORTING-ASSOCIATED PROTEIN 4A"/>
    <property type="match status" value="1"/>
</dbReference>
<dbReference type="InterPro" id="IPR003959">
    <property type="entry name" value="ATPase_AAA_core"/>
</dbReference>
<feature type="domain" description="AAA+ ATPase" evidence="2">
    <location>
        <begin position="635"/>
        <end position="781"/>
    </location>
</feature>
<feature type="compositionally biased region" description="Basic and acidic residues" evidence="1">
    <location>
        <begin position="879"/>
        <end position="895"/>
    </location>
</feature>
<feature type="region of interest" description="Disordered" evidence="1">
    <location>
        <begin position="878"/>
        <end position="900"/>
    </location>
</feature>
<feature type="region of interest" description="Disordered" evidence="1">
    <location>
        <begin position="22"/>
        <end position="60"/>
    </location>
</feature>
<dbReference type="Gene3D" id="3.40.50.300">
    <property type="entry name" value="P-loop containing nucleotide triphosphate hydrolases"/>
    <property type="match status" value="1"/>
</dbReference>
<evidence type="ECO:0000259" key="2">
    <source>
        <dbReference type="SMART" id="SM00382"/>
    </source>
</evidence>
<feature type="region of interest" description="Disordered" evidence="1">
    <location>
        <begin position="545"/>
        <end position="564"/>
    </location>
</feature>
<dbReference type="InterPro" id="IPR003593">
    <property type="entry name" value="AAA+_ATPase"/>
</dbReference>
<gene>
    <name evidence="3" type="ORF">MNOR_LOCUS7627</name>
</gene>
<evidence type="ECO:0000313" key="3">
    <source>
        <dbReference type="EMBL" id="CAL4069094.1"/>
    </source>
</evidence>
<feature type="compositionally biased region" description="Acidic residues" evidence="1">
    <location>
        <begin position="195"/>
        <end position="226"/>
    </location>
</feature>
<feature type="region of interest" description="Disordered" evidence="1">
    <location>
        <begin position="176"/>
        <end position="232"/>
    </location>
</feature>
<dbReference type="GO" id="GO:0005524">
    <property type="term" value="F:ATP binding"/>
    <property type="evidence" value="ECO:0007669"/>
    <property type="project" value="InterPro"/>
</dbReference>
<evidence type="ECO:0000313" key="4">
    <source>
        <dbReference type="Proteomes" id="UP001497623"/>
    </source>
</evidence>
<keyword evidence="4" id="KW-1185">Reference proteome</keyword>
<dbReference type="Gene3D" id="1.10.8.60">
    <property type="match status" value="1"/>
</dbReference>
<dbReference type="SMART" id="SM00382">
    <property type="entry name" value="AAA"/>
    <property type="match status" value="1"/>
</dbReference>
<protein>
    <recommendedName>
        <fullName evidence="2">AAA+ ATPase domain-containing protein</fullName>
    </recommendedName>
</protein>
<evidence type="ECO:0000256" key="1">
    <source>
        <dbReference type="SAM" id="MobiDB-lite"/>
    </source>
</evidence>
<dbReference type="PANTHER" id="PTHR23074">
    <property type="entry name" value="AAA DOMAIN-CONTAINING"/>
    <property type="match status" value="1"/>
</dbReference>
<feature type="compositionally biased region" description="Acidic residues" evidence="1">
    <location>
        <begin position="28"/>
        <end position="52"/>
    </location>
</feature>
<dbReference type="GO" id="GO:0016887">
    <property type="term" value="F:ATP hydrolysis activity"/>
    <property type="evidence" value="ECO:0007669"/>
    <property type="project" value="InterPro"/>
</dbReference>
<dbReference type="SUPFAM" id="SSF52540">
    <property type="entry name" value="P-loop containing nucleoside triphosphate hydrolases"/>
    <property type="match status" value="1"/>
</dbReference>
<dbReference type="Proteomes" id="UP001497623">
    <property type="component" value="Unassembled WGS sequence"/>
</dbReference>